<accession>A0ACB9G0R6</accession>
<sequence length="184" mass="20363">MQEHSDALRSEFRKYVPNGTLREHLDAVHGSCLDFSQRLEISIDIAHGLTYLHSYAGNGCVAPFLPSINYCLKSRNNRQPPPPPDLQSSLVGFNLFSVLYTYGIPPTTLLSFPLDADPSVAFASFRLLNFADFVTDIVNIMVESGAIPAPVRHLQTPPSKATTVPRMYKNEVEKGSALLLDFLL</sequence>
<dbReference type="EMBL" id="CM042032">
    <property type="protein sequence ID" value="KAI3777053.1"/>
    <property type="molecule type" value="Genomic_DNA"/>
</dbReference>
<proteinExistence type="predicted"/>
<evidence type="ECO:0000313" key="2">
    <source>
        <dbReference type="Proteomes" id="UP001056120"/>
    </source>
</evidence>
<reference evidence="2" key="1">
    <citation type="journal article" date="2022" name="Mol. Ecol. Resour.">
        <title>The genomes of chicory, endive, great burdock and yacon provide insights into Asteraceae palaeo-polyploidization history and plant inulin production.</title>
        <authorList>
            <person name="Fan W."/>
            <person name="Wang S."/>
            <person name="Wang H."/>
            <person name="Wang A."/>
            <person name="Jiang F."/>
            <person name="Liu H."/>
            <person name="Zhao H."/>
            <person name="Xu D."/>
            <person name="Zhang Y."/>
        </authorList>
    </citation>
    <scope>NUCLEOTIDE SEQUENCE [LARGE SCALE GENOMIC DNA]</scope>
    <source>
        <strain evidence="2">cv. Yunnan</strain>
    </source>
</reference>
<dbReference type="Proteomes" id="UP001056120">
    <property type="component" value="Linkage Group LG15"/>
</dbReference>
<reference evidence="1 2" key="2">
    <citation type="journal article" date="2022" name="Mol. Ecol. Resour.">
        <title>The genomes of chicory, endive, great burdock and yacon provide insights into Asteraceae paleo-polyploidization history and plant inulin production.</title>
        <authorList>
            <person name="Fan W."/>
            <person name="Wang S."/>
            <person name="Wang H."/>
            <person name="Wang A."/>
            <person name="Jiang F."/>
            <person name="Liu H."/>
            <person name="Zhao H."/>
            <person name="Xu D."/>
            <person name="Zhang Y."/>
        </authorList>
    </citation>
    <scope>NUCLEOTIDE SEQUENCE [LARGE SCALE GENOMIC DNA]</scope>
    <source>
        <strain evidence="2">cv. Yunnan</strain>
        <tissue evidence="1">Leaves</tissue>
    </source>
</reference>
<evidence type="ECO:0000313" key="1">
    <source>
        <dbReference type="EMBL" id="KAI3777053.1"/>
    </source>
</evidence>
<comment type="caution">
    <text evidence="1">The sequence shown here is derived from an EMBL/GenBank/DDBJ whole genome shotgun (WGS) entry which is preliminary data.</text>
</comment>
<protein>
    <submittedName>
        <fullName evidence="1">Uncharacterized protein</fullName>
    </submittedName>
</protein>
<gene>
    <name evidence="1" type="ORF">L1987_46846</name>
</gene>
<keyword evidence="2" id="KW-1185">Reference proteome</keyword>
<organism evidence="1 2">
    <name type="scientific">Smallanthus sonchifolius</name>
    <dbReference type="NCBI Taxonomy" id="185202"/>
    <lineage>
        <taxon>Eukaryota</taxon>
        <taxon>Viridiplantae</taxon>
        <taxon>Streptophyta</taxon>
        <taxon>Embryophyta</taxon>
        <taxon>Tracheophyta</taxon>
        <taxon>Spermatophyta</taxon>
        <taxon>Magnoliopsida</taxon>
        <taxon>eudicotyledons</taxon>
        <taxon>Gunneridae</taxon>
        <taxon>Pentapetalae</taxon>
        <taxon>asterids</taxon>
        <taxon>campanulids</taxon>
        <taxon>Asterales</taxon>
        <taxon>Asteraceae</taxon>
        <taxon>Asteroideae</taxon>
        <taxon>Heliantheae alliance</taxon>
        <taxon>Millerieae</taxon>
        <taxon>Smallanthus</taxon>
    </lineage>
</organism>
<name>A0ACB9G0R6_9ASTR</name>